<reference evidence="4" key="1">
    <citation type="submission" date="2017-01" db="EMBL/GenBank/DDBJ databases">
        <authorList>
            <person name="Varghese N."/>
            <person name="Submissions S."/>
        </authorList>
    </citation>
    <scope>NUCLEOTIDE SEQUENCE [LARGE SCALE GENOMIC DNA]</scope>
    <source>
        <strain evidence="4">DSM 18714</strain>
    </source>
</reference>
<organism evidence="3 4">
    <name type="scientific">Phaeovulum vinaykumarii</name>
    <dbReference type="NCBI Taxonomy" id="407234"/>
    <lineage>
        <taxon>Bacteria</taxon>
        <taxon>Pseudomonadati</taxon>
        <taxon>Pseudomonadota</taxon>
        <taxon>Alphaproteobacteria</taxon>
        <taxon>Rhodobacterales</taxon>
        <taxon>Paracoccaceae</taxon>
        <taxon>Phaeovulum</taxon>
    </lineage>
</organism>
<dbReference type="PANTHER" id="PTHR10277:SF9">
    <property type="entry name" value="2-ISOPROPYLMALATE SYNTHASE 1, CHLOROPLASTIC-RELATED"/>
    <property type="match status" value="1"/>
</dbReference>
<dbReference type="InterPro" id="IPR000891">
    <property type="entry name" value="PYR_CT"/>
</dbReference>
<keyword evidence="4" id="KW-1185">Reference proteome</keyword>
<gene>
    <name evidence="3" type="ORF">SAMN05421795_101401</name>
</gene>
<dbReference type="AlphaFoldDB" id="A0A1N7JWH0"/>
<evidence type="ECO:0000313" key="3">
    <source>
        <dbReference type="EMBL" id="SIS53702.1"/>
    </source>
</evidence>
<feature type="domain" description="Pyruvate carboxyltransferase" evidence="2">
    <location>
        <begin position="1"/>
        <end position="248"/>
    </location>
</feature>
<dbReference type="STRING" id="407234.SAMN05421795_101401"/>
<proteinExistence type="predicted"/>
<dbReference type="OrthoDB" id="9803573at2"/>
<dbReference type="SUPFAM" id="SSF51569">
    <property type="entry name" value="Aldolase"/>
    <property type="match status" value="1"/>
</dbReference>
<dbReference type="InterPro" id="IPR050073">
    <property type="entry name" value="2-IPM_HCS-like"/>
</dbReference>
<dbReference type="Proteomes" id="UP000186098">
    <property type="component" value="Unassembled WGS sequence"/>
</dbReference>
<dbReference type="PROSITE" id="PS50991">
    <property type="entry name" value="PYR_CT"/>
    <property type="match status" value="1"/>
</dbReference>
<sequence>MKILDTTLRDGSYVINFGFTAAQTADIAGELDRAGIDLIEVGHGVGLNAGPHGQGMAAETDEGYMAATAGAVQNALWGMFAIPGICDLSHLDACIDHGMGFLRFGVSIDAYQKVHPFIEKAKSADMMVCVNFMKSYAREPLLFEQAARDVVRTGADYVYVVDSAGNMTPRRVRQYCERIGDLAFGFHAHNNLGLAMANALAAEECGAQIIDCSLQGMGRCTGNTMTEHFVALMQREGKLGHIDLIALLDAAEEKVRPLLSQVGHDSVDLICGYAGFHSSYMDVIRRNAIDFDVDPRLLIIEVCKDNQSEAPEALVRAKAEALRDASAARGFRHRFPLTQYFGNEQEDL</sequence>
<dbReference type="GO" id="GO:0003852">
    <property type="term" value="F:2-isopropylmalate synthase activity"/>
    <property type="evidence" value="ECO:0007669"/>
    <property type="project" value="TreeGrafter"/>
</dbReference>
<dbReference type="RefSeq" id="WP_076363230.1">
    <property type="nucleotide sequence ID" value="NZ_FTOM01000001.1"/>
</dbReference>
<dbReference type="NCBIfam" id="NF006049">
    <property type="entry name" value="PRK08195.1"/>
    <property type="match status" value="1"/>
</dbReference>
<dbReference type="EMBL" id="FTOM01000001">
    <property type="protein sequence ID" value="SIS53702.1"/>
    <property type="molecule type" value="Genomic_DNA"/>
</dbReference>
<accession>A0A1N7JWH0</accession>
<dbReference type="InterPro" id="IPR013785">
    <property type="entry name" value="Aldolase_TIM"/>
</dbReference>
<evidence type="ECO:0000313" key="4">
    <source>
        <dbReference type="Proteomes" id="UP000186098"/>
    </source>
</evidence>
<keyword evidence="1" id="KW-0464">Manganese</keyword>
<evidence type="ECO:0000256" key="1">
    <source>
        <dbReference type="ARBA" id="ARBA00023211"/>
    </source>
</evidence>
<name>A0A1N7JWH0_9RHOB</name>
<dbReference type="GO" id="GO:0009098">
    <property type="term" value="P:L-leucine biosynthetic process"/>
    <property type="evidence" value="ECO:0007669"/>
    <property type="project" value="TreeGrafter"/>
</dbReference>
<dbReference type="Pfam" id="PF00682">
    <property type="entry name" value="HMGL-like"/>
    <property type="match status" value="1"/>
</dbReference>
<evidence type="ECO:0000259" key="2">
    <source>
        <dbReference type="PROSITE" id="PS50991"/>
    </source>
</evidence>
<dbReference type="PANTHER" id="PTHR10277">
    <property type="entry name" value="HOMOCITRATE SYNTHASE-RELATED"/>
    <property type="match status" value="1"/>
</dbReference>
<protein>
    <submittedName>
        <fullName evidence="3">4-hydroxy 2-oxovalerate aldolase/long-chain acyl-CoA synthetase</fullName>
    </submittedName>
</protein>
<dbReference type="Gene3D" id="3.20.20.70">
    <property type="entry name" value="Aldolase class I"/>
    <property type="match status" value="1"/>
</dbReference>